<evidence type="ECO:0000256" key="8">
    <source>
        <dbReference type="ARBA" id="ARBA00031306"/>
    </source>
</evidence>
<dbReference type="PANTHER" id="PTHR30040">
    <property type="entry name" value="THIAMINE BIOSYNTHESIS LIPOPROTEIN APBE"/>
    <property type="match status" value="1"/>
</dbReference>
<accession>A0A5C1E3L2</accession>
<dbReference type="RefSeq" id="WP_149424500.1">
    <property type="nucleotide sequence ID" value="NZ_CP022579.1"/>
</dbReference>
<proteinExistence type="predicted"/>
<evidence type="ECO:0000256" key="9">
    <source>
        <dbReference type="ARBA" id="ARBA00048540"/>
    </source>
</evidence>
<dbReference type="Pfam" id="PF02424">
    <property type="entry name" value="ApbE"/>
    <property type="match status" value="1"/>
</dbReference>
<evidence type="ECO:0000256" key="5">
    <source>
        <dbReference type="ARBA" id="ARBA00022723"/>
    </source>
</evidence>
<dbReference type="InterPro" id="IPR003374">
    <property type="entry name" value="ApbE-like_sf"/>
</dbReference>
<dbReference type="KEGG" id="otr:OTERR_00400"/>
<dbReference type="PANTHER" id="PTHR30040:SF2">
    <property type="entry name" value="FAD:PROTEIN FMN TRANSFERASE"/>
    <property type="match status" value="1"/>
</dbReference>
<evidence type="ECO:0000256" key="10">
    <source>
        <dbReference type="PIRSR" id="PIRSR006268-2"/>
    </source>
</evidence>
<dbReference type="GO" id="GO:0046872">
    <property type="term" value="F:metal ion binding"/>
    <property type="evidence" value="ECO:0007669"/>
    <property type="project" value="UniProtKB-KW"/>
</dbReference>
<sequence>MQHPSPAFRPAPHRPPVIGRTWRALRSAVLGLALGALVSACGAPTPVQREAFVFGTRVEVLVAEPAVSKGDAEDAVAAVLAEFDRLHRTYHAWQESPLTELNRAFAANRVVPVSAELAGFIQEAQRLTALGNGLFDPGIGQLVALWGFHSDTFAPRLPDPGKVAGWLASRPSIADVTVSPTAGGGFEARSRKGSVALDFGGYLKGVALDRAAAILRQRGISHALINIGGNVMALGDKFGQPWKVGIQHPRQPGPLAALTLKDGEAIGTSGDYQRFFEVDGRRYSHLLDPRTGQPVTHTQAVTVLVSPGPGLPAGVGALSDAASKPIFIAGPKQWRAQAASFGLNQVLRVGQDGRIEVSRALASRVQWVPGADGKTLPAYTEVDLPAATQPSPPAAN</sequence>
<evidence type="ECO:0000256" key="4">
    <source>
        <dbReference type="ARBA" id="ARBA00022679"/>
    </source>
</evidence>
<evidence type="ECO:0000313" key="12">
    <source>
        <dbReference type="Proteomes" id="UP000323671"/>
    </source>
</evidence>
<feature type="binding site" evidence="10">
    <location>
        <position position="201"/>
    </location>
    <ligand>
        <name>Mg(2+)</name>
        <dbReference type="ChEBI" id="CHEBI:18420"/>
    </ligand>
</feature>
<evidence type="ECO:0000256" key="1">
    <source>
        <dbReference type="ARBA" id="ARBA00011955"/>
    </source>
</evidence>
<dbReference type="EMBL" id="CP022579">
    <property type="protein sequence ID" value="QEL63516.1"/>
    <property type="molecule type" value="Genomic_DNA"/>
</dbReference>
<keyword evidence="12" id="KW-1185">Reference proteome</keyword>
<dbReference type="GO" id="GO:0016740">
    <property type="term" value="F:transferase activity"/>
    <property type="evidence" value="ECO:0007669"/>
    <property type="project" value="UniProtKB-KW"/>
</dbReference>
<organism evidence="11 12">
    <name type="scientific">Oryzomicrobium terrae</name>
    <dbReference type="NCBI Taxonomy" id="1735038"/>
    <lineage>
        <taxon>Bacteria</taxon>
        <taxon>Pseudomonadati</taxon>
        <taxon>Pseudomonadota</taxon>
        <taxon>Betaproteobacteria</taxon>
        <taxon>Rhodocyclales</taxon>
        <taxon>Rhodocyclaceae</taxon>
        <taxon>Oryzomicrobium</taxon>
    </lineage>
</organism>
<dbReference type="PIRSF" id="PIRSF006268">
    <property type="entry name" value="ApbE"/>
    <property type="match status" value="1"/>
</dbReference>
<dbReference type="EC" id="2.7.1.180" evidence="1"/>
<protein>
    <recommendedName>
        <fullName evidence="2">FAD:protein FMN transferase</fullName>
        <ecNumber evidence="1">2.7.1.180</ecNumber>
    </recommendedName>
    <alternativeName>
        <fullName evidence="8">Flavin transferase</fullName>
    </alternativeName>
</protein>
<keyword evidence="5 10" id="KW-0479">Metal-binding</keyword>
<evidence type="ECO:0000313" key="11">
    <source>
        <dbReference type="EMBL" id="QEL63516.1"/>
    </source>
</evidence>
<evidence type="ECO:0000256" key="3">
    <source>
        <dbReference type="ARBA" id="ARBA00022630"/>
    </source>
</evidence>
<comment type="cofactor">
    <cofactor evidence="10">
        <name>Mg(2+)</name>
        <dbReference type="ChEBI" id="CHEBI:18420"/>
    </cofactor>
    <cofactor evidence="10">
        <name>Mn(2+)</name>
        <dbReference type="ChEBI" id="CHEBI:29035"/>
    </cofactor>
    <text evidence="10">Magnesium. Can also use manganese.</text>
</comment>
<dbReference type="SUPFAM" id="SSF143631">
    <property type="entry name" value="ApbE-like"/>
    <property type="match status" value="1"/>
</dbReference>
<feature type="binding site" evidence="10">
    <location>
        <position position="320"/>
    </location>
    <ligand>
        <name>Mg(2+)</name>
        <dbReference type="ChEBI" id="CHEBI:18420"/>
    </ligand>
</feature>
<keyword evidence="6" id="KW-0274">FAD</keyword>
<keyword evidence="7 10" id="KW-0460">Magnesium</keyword>
<evidence type="ECO:0000256" key="7">
    <source>
        <dbReference type="ARBA" id="ARBA00022842"/>
    </source>
</evidence>
<evidence type="ECO:0000256" key="2">
    <source>
        <dbReference type="ARBA" id="ARBA00016337"/>
    </source>
</evidence>
<dbReference type="InterPro" id="IPR024932">
    <property type="entry name" value="ApbE"/>
</dbReference>
<keyword evidence="4 11" id="KW-0808">Transferase</keyword>
<reference evidence="11 12" key="1">
    <citation type="submission" date="2017-07" db="EMBL/GenBank/DDBJ databases">
        <title>Complete genome sequence of Oryzomicrobium terrae TPP412.</title>
        <authorList>
            <person name="Chiu L.-W."/>
            <person name="Lo K.-J."/>
            <person name="Tsai Y.-M."/>
            <person name="Lin S.-S."/>
            <person name="Kuo C.-H."/>
            <person name="Liu C.-T."/>
        </authorList>
    </citation>
    <scope>NUCLEOTIDE SEQUENCE [LARGE SCALE GENOMIC DNA]</scope>
    <source>
        <strain evidence="11 12">TPP412</strain>
    </source>
</reference>
<dbReference type="Proteomes" id="UP000323671">
    <property type="component" value="Chromosome"/>
</dbReference>
<gene>
    <name evidence="11" type="primary">apbE</name>
    <name evidence="11" type="ORF">OTERR_00400</name>
</gene>
<dbReference type="AlphaFoldDB" id="A0A5C1E3L2"/>
<evidence type="ECO:0000256" key="6">
    <source>
        <dbReference type="ARBA" id="ARBA00022827"/>
    </source>
</evidence>
<dbReference type="Gene3D" id="3.10.520.10">
    <property type="entry name" value="ApbE-like domains"/>
    <property type="match status" value="1"/>
</dbReference>
<comment type="catalytic activity">
    <reaction evidence="9">
        <text>L-threonyl-[protein] + FAD = FMN-L-threonyl-[protein] + AMP + H(+)</text>
        <dbReference type="Rhea" id="RHEA:36847"/>
        <dbReference type="Rhea" id="RHEA-COMP:11060"/>
        <dbReference type="Rhea" id="RHEA-COMP:11061"/>
        <dbReference type="ChEBI" id="CHEBI:15378"/>
        <dbReference type="ChEBI" id="CHEBI:30013"/>
        <dbReference type="ChEBI" id="CHEBI:57692"/>
        <dbReference type="ChEBI" id="CHEBI:74257"/>
        <dbReference type="ChEBI" id="CHEBI:456215"/>
        <dbReference type="EC" id="2.7.1.180"/>
    </reaction>
</comment>
<name>A0A5C1E3L2_9RHOO</name>
<keyword evidence="3" id="KW-0285">Flavoprotein</keyword>